<dbReference type="Gene3D" id="2.30.30.830">
    <property type="match status" value="1"/>
</dbReference>
<sequence length="182" mass="20070">MSQKARVLIPMVVLATLCGCSADIGDLTAYTQQVRANTQVSIEPYPEFETQPTFEYTASELRSPFVRPRIAEQAVVEAVQANCLQPDFNRRKQPLESYGIDAIAMSGVFNANGRNYVLFKTNDGMLHKATYGNYIGLFHGKITAITNQTVKITELLPDGAGCWQQKETELTMASLAGENDNV</sequence>
<dbReference type="InterPro" id="IPR007446">
    <property type="entry name" value="PilP"/>
</dbReference>
<name>A0ABT7SZK1_9ALTE</name>
<evidence type="ECO:0000313" key="3">
    <source>
        <dbReference type="Proteomes" id="UP001234343"/>
    </source>
</evidence>
<evidence type="ECO:0000256" key="1">
    <source>
        <dbReference type="SAM" id="SignalP"/>
    </source>
</evidence>
<feature type="signal peptide" evidence="1">
    <location>
        <begin position="1"/>
        <end position="22"/>
    </location>
</feature>
<feature type="chain" id="PRO_5045841400" evidence="1">
    <location>
        <begin position="23"/>
        <end position="182"/>
    </location>
</feature>
<dbReference type="EMBL" id="JAUCBP010000011">
    <property type="protein sequence ID" value="MDM7861623.1"/>
    <property type="molecule type" value="Genomic_DNA"/>
</dbReference>
<proteinExistence type="predicted"/>
<organism evidence="2 3">
    <name type="scientific">Alteromonas arenosi</name>
    <dbReference type="NCBI Taxonomy" id="3055817"/>
    <lineage>
        <taxon>Bacteria</taxon>
        <taxon>Pseudomonadati</taxon>
        <taxon>Pseudomonadota</taxon>
        <taxon>Gammaproteobacteria</taxon>
        <taxon>Alteromonadales</taxon>
        <taxon>Alteromonadaceae</taxon>
        <taxon>Alteromonas/Salinimonas group</taxon>
        <taxon>Alteromonas</taxon>
    </lineage>
</organism>
<reference evidence="2 3" key="1">
    <citation type="submission" date="2023-06" db="EMBL/GenBank/DDBJ databases">
        <title>Alteromonas sp. ASW11-36 isolated from intertidal sand.</title>
        <authorList>
            <person name="Li Y."/>
        </authorList>
    </citation>
    <scope>NUCLEOTIDE SEQUENCE [LARGE SCALE GENOMIC DNA]</scope>
    <source>
        <strain evidence="2 3">ASW11-36</strain>
    </source>
</reference>
<dbReference type="Proteomes" id="UP001234343">
    <property type="component" value="Unassembled WGS sequence"/>
</dbReference>
<comment type="caution">
    <text evidence="2">The sequence shown here is derived from an EMBL/GenBank/DDBJ whole genome shotgun (WGS) entry which is preliminary data.</text>
</comment>
<dbReference type="PROSITE" id="PS51257">
    <property type="entry name" value="PROKAR_LIPOPROTEIN"/>
    <property type="match status" value="1"/>
</dbReference>
<evidence type="ECO:0000313" key="2">
    <source>
        <dbReference type="EMBL" id="MDM7861623.1"/>
    </source>
</evidence>
<gene>
    <name evidence="2" type="ORF">QTP81_13565</name>
</gene>
<keyword evidence="3" id="KW-1185">Reference proteome</keyword>
<dbReference type="RefSeq" id="WP_289366260.1">
    <property type="nucleotide sequence ID" value="NZ_JAUCBP010000011.1"/>
</dbReference>
<dbReference type="PIRSF" id="PIRSF016481">
    <property type="entry name" value="Pilus_assembly_PilP"/>
    <property type="match status" value="1"/>
</dbReference>
<dbReference type="Pfam" id="PF04351">
    <property type="entry name" value="PilP"/>
    <property type="match status" value="1"/>
</dbReference>
<protein>
    <submittedName>
        <fullName evidence="2">Pilus assembly protein PilP</fullName>
    </submittedName>
</protein>
<keyword evidence="1" id="KW-0732">Signal</keyword>
<accession>A0ABT7SZK1</accession>